<comment type="caution">
    <text evidence="2">The sequence shown here is derived from an EMBL/GenBank/DDBJ whole genome shotgun (WGS) entry which is preliminary data.</text>
</comment>
<dbReference type="InterPro" id="IPR006926">
    <property type="entry name" value="Vps16_N"/>
</dbReference>
<sequence length="74" mass="8232">KFDLYSEWMIKEDISNCLIAVAPYGGPIALMINGLRKEKTPNLRPVMDIYSSSGNRIISFPRSSLGRNGTVLSQ</sequence>
<dbReference type="Pfam" id="PF04841">
    <property type="entry name" value="Vps16_N"/>
    <property type="match status" value="1"/>
</dbReference>
<dbReference type="AlphaFoldDB" id="A0A401PQX4"/>
<name>A0A401PQX4_SCYTO</name>
<evidence type="ECO:0000313" key="3">
    <source>
        <dbReference type="Proteomes" id="UP000288216"/>
    </source>
</evidence>
<dbReference type="STRING" id="75743.A0A401PQX4"/>
<organism evidence="2 3">
    <name type="scientific">Scyliorhinus torazame</name>
    <name type="common">Cloudy catshark</name>
    <name type="synonym">Catulus torazame</name>
    <dbReference type="NCBI Taxonomy" id="75743"/>
    <lineage>
        <taxon>Eukaryota</taxon>
        <taxon>Metazoa</taxon>
        <taxon>Chordata</taxon>
        <taxon>Craniata</taxon>
        <taxon>Vertebrata</taxon>
        <taxon>Chondrichthyes</taxon>
        <taxon>Elasmobranchii</taxon>
        <taxon>Galeomorphii</taxon>
        <taxon>Galeoidea</taxon>
        <taxon>Carcharhiniformes</taxon>
        <taxon>Scyliorhinidae</taxon>
        <taxon>Scyliorhinus</taxon>
    </lineage>
</organism>
<feature type="non-terminal residue" evidence="2">
    <location>
        <position position="1"/>
    </location>
</feature>
<gene>
    <name evidence="2" type="ORF">scyTo_0020920</name>
</gene>
<dbReference type="GO" id="GO:0005737">
    <property type="term" value="C:cytoplasm"/>
    <property type="evidence" value="ECO:0007669"/>
    <property type="project" value="InterPro"/>
</dbReference>
<keyword evidence="3" id="KW-1185">Reference proteome</keyword>
<dbReference type="OrthoDB" id="1792at2759"/>
<proteinExistence type="predicted"/>
<dbReference type="Proteomes" id="UP000288216">
    <property type="component" value="Unassembled WGS sequence"/>
</dbReference>
<reference evidence="2 3" key="1">
    <citation type="journal article" date="2018" name="Nat. Ecol. Evol.">
        <title>Shark genomes provide insights into elasmobranch evolution and the origin of vertebrates.</title>
        <authorList>
            <person name="Hara Y"/>
            <person name="Yamaguchi K"/>
            <person name="Onimaru K"/>
            <person name="Kadota M"/>
            <person name="Koyanagi M"/>
            <person name="Keeley SD"/>
            <person name="Tatsumi K"/>
            <person name="Tanaka K"/>
            <person name="Motone F"/>
            <person name="Kageyama Y"/>
            <person name="Nozu R"/>
            <person name="Adachi N"/>
            <person name="Nishimura O"/>
            <person name="Nakagawa R"/>
            <person name="Tanegashima C"/>
            <person name="Kiyatake I"/>
            <person name="Matsumoto R"/>
            <person name="Murakumo K"/>
            <person name="Nishida K"/>
            <person name="Terakita A"/>
            <person name="Kuratani S"/>
            <person name="Sato K"/>
            <person name="Hyodo S Kuraku.S."/>
        </authorList>
    </citation>
    <scope>NUCLEOTIDE SEQUENCE [LARGE SCALE GENOMIC DNA]</scope>
</reference>
<dbReference type="GO" id="GO:0006886">
    <property type="term" value="P:intracellular protein transport"/>
    <property type="evidence" value="ECO:0007669"/>
    <property type="project" value="InterPro"/>
</dbReference>
<feature type="domain" description="Vps16 N-terminal" evidence="1">
    <location>
        <begin position="6"/>
        <end position="57"/>
    </location>
</feature>
<evidence type="ECO:0000313" key="2">
    <source>
        <dbReference type="EMBL" id="GCB75497.1"/>
    </source>
</evidence>
<dbReference type="EMBL" id="BFAA01017650">
    <property type="protein sequence ID" value="GCB75497.1"/>
    <property type="molecule type" value="Genomic_DNA"/>
</dbReference>
<accession>A0A401PQX4</accession>
<evidence type="ECO:0000259" key="1">
    <source>
        <dbReference type="Pfam" id="PF04841"/>
    </source>
</evidence>
<protein>
    <recommendedName>
        <fullName evidence="1">Vps16 N-terminal domain-containing protein</fullName>
    </recommendedName>
</protein>